<dbReference type="EMBL" id="CP033915">
    <property type="protein sequence ID" value="AZA86818.1"/>
    <property type="molecule type" value="Genomic_DNA"/>
</dbReference>
<keyword evidence="5" id="KW-1185">Reference proteome</keyword>
<dbReference type="RefSeq" id="WP_123854265.1">
    <property type="nucleotide sequence ID" value="NZ_CP033912.1"/>
</dbReference>
<dbReference type="GO" id="GO:0003824">
    <property type="term" value="F:catalytic activity"/>
    <property type="evidence" value="ECO:0007669"/>
    <property type="project" value="TreeGrafter"/>
</dbReference>
<dbReference type="PANTHER" id="PTHR33336">
    <property type="entry name" value="QUINOL MONOOXYGENASE YGIN-RELATED"/>
    <property type="match status" value="1"/>
</dbReference>
<evidence type="ECO:0000313" key="5">
    <source>
        <dbReference type="Proteomes" id="UP000281741"/>
    </source>
</evidence>
<sequence length="266" mass="30554">MKKKAHQNPIAKQSPSFGKLLMPLIFLALVVFSCTHSKQQSNQIRKNNALKNTAKTETFQEIGFLGEVKKREWNSFLQAVRNNIMYSRREARNISFSLYQPVDGRMQPIWFERFKDKAAHNYHKEQEYFKNAITVIQQSLTGEAHSITLKVVDGLSATVPKAAHQPEDSRHVIVLFDVKSEKRTAFIDAMAAAAPLSRSAQGNLEFNLYVYADDTNKFVLVEGWQTVADHERQLIQDHIKRLNSTTKDFFVSNPLDTRWVLKDISQ</sequence>
<dbReference type="PROSITE" id="PS51725">
    <property type="entry name" value="ABM"/>
    <property type="match status" value="1"/>
</dbReference>
<feature type="domain" description="ABM" evidence="1">
    <location>
        <begin position="170"/>
        <end position="260"/>
    </location>
</feature>
<evidence type="ECO:0000313" key="3">
    <source>
        <dbReference type="EMBL" id="AZA95232.1"/>
    </source>
</evidence>
<protein>
    <recommendedName>
        <fullName evidence="1">ABM domain-containing protein</fullName>
    </recommendedName>
</protein>
<proteinExistence type="predicted"/>
<reference evidence="4 5" key="1">
    <citation type="submission" date="2018-11" db="EMBL/GenBank/DDBJ databases">
        <title>Proposal to divide the Flavobacteriaceae and reorganize its genera based on Amino Acid Identity values calculated from whole genome sequences.</title>
        <authorList>
            <person name="Nicholson A.C."/>
            <person name="Gulvik C.A."/>
            <person name="Whitney A.M."/>
            <person name="Humrighouse B.W."/>
            <person name="Bell M."/>
            <person name="Holmes B."/>
            <person name="Steigerwalt A.G."/>
            <person name="Villarma A."/>
            <person name="Sheth M."/>
            <person name="Batra D."/>
            <person name="Pryor J."/>
            <person name="Bernardet J.-F."/>
            <person name="Hugo C."/>
            <person name="Kampfer P."/>
            <person name="Newman J."/>
            <person name="McQuiston J.R."/>
        </authorList>
    </citation>
    <scope>NUCLEOTIDE SEQUENCE [LARGE SCALE GENOMIC DNA]</scope>
    <source>
        <strain evidence="2 4">G0207</strain>
        <strain evidence="3 5">H5143</strain>
    </source>
</reference>
<accession>A0AAD0YE95</accession>
<evidence type="ECO:0000313" key="2">
    <source>
        <dbReference type="EMBL" id="AZA86818.1"/>
    </source>
</evidence>
<dbReference type="Gene3D" id="3.30.70.100">
    <property type="match status" value="1"/>
</dbReference>
<dbReference type="PROSITE" id="PS51257">
    <property type="entry name" value="PROKAR_LIPOPROTEIN"/>
    <property type="match status" value="1"/>
</dbReference>
<dbReference type="InterPro" id="IPR050744">
    <property type="entry name" value="AI-2_Isomerase_LsrG"/>
</dbReference>
<organism evidence="2 4">
    <name type="scientific">Chryseobacterium shandongense</name>
    <dbReference type="NCBI Taxonomy" id="1493872"/>
    <lineage>
        <taxon>Bacteria</taxon>
        <taxon>Pseudomonadati</taxon>
        <taxon>Bacteroidota</taxon>
        <taxon>Flavobacteriia</taxon>
        <taxon>Flavobacteriales</taxon>
        <taxon>Weeksellaceae</taxon>
        <taxon>Chryseobacterium group</taxon>
        <taxon>Chryseobacterium</taxon>
    </lineage>
</organism>
<dbReference type="InterPro" id="IPR007138">
    <property type="entry name" value="ABM_dom"/>
</dbReference>
<dbReference type="Proteomes" id="UP000274073">
    <property type="component" value="Chromosome"/>
</dbReference>
<dbReference type="Pfam" id="PF03992">
    <property type="entry name" value="ABM"/>
    <property type="match status" value="2"/>
</dbReference>
<dbReference type="InterPro" id="IPR011008">
    <property type="entry name" value="Dimeric_a/b-barrel"/>
</dbReference>
<name>A0AAD0YE95_9FLAO</name>
<dbReference type="AlphaFoldDB" id="A0AAD0YE95"/>
<dbReference type="PANTHER" id="PTHR33336:SF3">
    <property type="entry name" value="ABM DOMAIN-CONTAINING PROTEIN"/>
    <property type="match status" value="1"/>
</dbReference>
<dbReference type="EMBL" id="CP033912">
    <property type="protein sequence ID" value="AZA95232.1"/>
    <property type="molecule type" value="Genomic_DNA"/>
</dbReference>
<dbReference type="Proteomes" id="UP000281741">
    <property type="component" value="Chromosome"/>
</dbReference>
<evidence type="ECO:0000313" key="4">
    <source>
        <dbReference type="Proteomes" id="UP000274073"/>
    </source>
</evidence>
<evidence type="ECO:0000259" key="1">
    <source>
        <dbReference type="PROSITE" id="PS51725"/>
    </source>
</evidence>
<dbReference type="SUPFAM" id="SSF54909">
    <property type="entry name" value="Dimeric alpha+beta barrel"/>
    <property type="match status" value="2"/>
</dbReference>
<gene>
    <name evidence="2" type="ORF">EG349_08465</name>
    <name evidence="3" type="ORF">EG353_06485</name>
</gene>